<sequence>MASEPSGLSGPSPDGPPLPGRADRHGLPTVPGIPIPPGASYRPVQPMRPPPEVTGAPPHDPAVPPPVGEPPAVEGDPFTLAEHHTRAAVTGPWWAGAAPAHRRQVLAPHLLMLPDLTWWTYGAWARWYRWHPSDGRWVPCPPPGAAAARRSAVPVGPGTMPPPVPAEILPAAHDAGPAPWPPRAVAGQDVPDALADRLRQVVTQAALTPAADYPLAWNHFLHGTPSTIAATWSTMVWCASVPLFDSEAENDLLGLWKPYLAHPVGGPGRLRWLMPPPLRTIAGLYAERLRAGRPDAASQIARNMLMTAQAVRDDQRFEPKASALQAILEPVLEGPGIDHPAIPYGDQAMERHWSMRCPPALAPTLFADTAPGPGFQLALYDLAEAVRPLCGDPEDADFVEPRHAAVALLAADLEGYRPDLATPIGEWLDPETRGMLAAVLREPGHRLRALWPSRGRPPEPFRPADAEEAAAVLGAAAAVDFAWCRLVHDIPIPAGGFAVPGAYAATLGELRGTSDGVETP</sequence>
<reference evidence="2 3" key="1">
    <citation type="submission" date="2020-06" db="EMBL/GenBank/DDBJ databases">
        <title>Actinomadura xiongansis sp. nov., isolated from soil of Baiyangdian.</title>
        <authorList>
            <person name="Zhang X."/>
        </authorList>
    </citation>
    <scope>NUCLEOTIDE SEQUENCE [LARGE SCALE GENOMIC DNA]</scope>
    <source>
        <strain evidence="2 3">HBUM206468</strain>
    </source>
</reference>
<accession>A0ABR7LYD4</accession>
<gene>
    <name evidence="2" type="ORF">HKK74_30495</name>
</gene>
<dbReference type="Proteomes" id="UP000805614">
    <property type="component" value="Unassembled WGS sequence"/>
</dbReference>
<comment type="caution">
    <text evidence="2">The sequence shown here is derived from an EMBL/GenBank/DDBJ whole genome shotgun (WGS) entry which is preliminary data.</text>
</comment>
<evidence type="ECO:0000256" key="1">
    <source>
        <dbReference type="SAM" id="MobiDB-lite"/>
    </source>
</evidence>
<organism evidence="2 3">
    <name type="scientific">Actinomadura alba</name>
    <dbReference type="NCBI Taxonomy" id="406431"/>
    <lineage>
        <taxon>Bacteria</taxon>
        <taxon>Bacillati</taxon>
        <taxon>Actinomycetota</taxon>
        <taxon>Actinomycetes</taxon>
        <taxon>Streptosporangiales</taxon>
        <taxon>Thermomonosporaceae</taxon>
        <taxon>Actinomadura</taxon>
    </lineage>
</organism>
<name>A0ABR7LYD4_9ACTN</name>
<keyword evidence="3" id="KW-1185">Reference proteome</keyword>
<feature type="compositionally biased region" description="Pro residues" evidence="1">
    <location>
        <begin position="46"/>
        <end position="69"/>
    </location>
</feature>
<feature type="region of interest" description="Disordered" evidence="1">
    <location>
        <begin position="1"/>
        <end position="73"/>
    </location>
</feature>
<proteinExistence type="predicted"/>
<feature type="compositionally biased region" description="Low complexity" evidence="1">
    <location>
        <begin position="1"/>
        <end position="12"/>
    </location>
</feature>
<evidence type="ECO:0000313" key="3">
    <source>
        <dbReference type="Proteomes" id="UP000805614"/>
    </source>
</evidence>
<protein>
    <submittedName>
        <fullName evidence="2">Uncharacterized protein</fullName>
    </submittedName>
</protein>
<dbReference type="RefSeq" id="WP_187246833.1">
    <property type="nucleotide sequence ID" value="NZ_BAAAOK010000010.1"/>
</dbReference>
<dbReference type="EMBL" id="JABVEC010000031">
    <property type="protein sequence ID" value="MBC6469791.1"/>
    <property type="molecule type" value="Genomic_DNA"/>
</dbReference>
<evidence type="ECO:0000313" key="2">
    <source>
        <dbReference type="EMBL" id="MBC6469791.1"/>
    </source>
</evidence>